<feature type="active site" description="Nucleophile" evidence="9">
    <location>
        <position position="361"/>
    </location>
</feature>
<comment type="caution">
    <text evidence="12">The sequence shown here is derived from an EMBL/GenBank/DDBJ whole genome shotgun (WGS) entry which is preliminary data.</text>
</comment>
<evidence type="ECO:0000256" key="8">
    <source>
        <dbReference type="ARBA" id="ARBA00047417"/>
    </source>
</evidence>
<accession>Q1YLD2</accession>
<dbReference type="InterPro" id="IPR043138">
    <property type="entry name" value="GGT_lsub"/>
</dbReference>
<dbReference type="EC" id="3.4.19.13" evidence="11"/>
<dbReference type="InterPro" id="IPR051792">
    <property type="entry name" value="GGT_bact"/>
</dbReference>
<evidence type="ECO:0000256" key="5">
    <source>
        <dbReference type="ARBA" id="ARBA00022801"/>
    </source>
</evidence>
<evidence type="ECO:0000256" key="6">
    <source>
        <dbReference type="ARBA" id="ARBA00023145"/>
    </source>
</evidence>
<dbReference type="Proteomes" id="UP000000321">
    <property type="component" value="Unassembled WGS sequence"/>
</dbReference>
<dbReference type="SUPFAM" id="SSF56235">
    <property type="entry name" value="N-terminal nucleophile aminohydrolases (Ntn hydrolases)"/>
    <property type="match status" value="1"/>
</dbReference>
<reference evidence="12 13" key="1">
    <citation type="journal article" date="2008" name="Appl. Environ. Microbiol.">
        <title>Genomic insights into Mn(II) oxidation by the marine alphaproteobacterium Aurantimonas sp. strain SI85-9A1.</title>
        <authorList>
            <person name="Dick G.J."/>
            <person name="Podell S."/>
            <person name="Johnson H.A."/>
            <person name="Rivera-Espinoza Y."/>
            <person name="Bernier-Latmani R."/>
            <person name="McCarthy J.K."/>
            <person name="Torpey J.W."/>
            <person name="Clement B.G."/>
            <person name="Gaasterland T."/>
            <person name="Tebo B.M."/>
        </authorList>
    </citation>
    <scope>NUCLEOTIDE SEQUENCE [LARGE SCALE GENOMIC DNA]</scope>
    <source>
        <strain evidence="12 13">SI85-9A1</strain>
    </source>
</reference>
<dbReference type="Gene3D" id="1.10.246.130">
    <property type="match status" value="1"/>
</dbReference>
<feature type="binding site" evidence="10">
    <location>
        <position position="442"/>
    </location>
    <ligand>
        <name>L-glutamate</name>
        <dbReference type="ChEBI" id="CHEBI:29985"/>
    </ligand>
</feature>
<keyword evidence="13" id="KW-1185">Reference proteome</keyword>
<evidence type="ECO:0000256" key="2">
    <source>
        <dbReference type="ARBA" id="ARBA00001089"/>
    </source>
</evidence>
<dbReference type="GO" id="GO:0006751">
    <property type="term" value="P:glutathione catabolic process"/>
    <property type="evidence" value="ECO:0007669"/>
    <property type="project" value="UniProtKB-UniRule"/>
</dbReference>
<dbReference type="PRINTS" id="PR01210">
    <property type="entry name" value="GGTRANSPTASE"/>
</dbReference>
<dbReference type="UniPathway" id="UPA00204"/>
<dbReference type="Gene3D" id="3.60.20.40">
    <property type="match status" value="1"/>
</dbReference>
<comment type="PTM">
    <text evidence="11">Cleaved by autocatalysis into a large and a small subunit.</text>
</comment>
<dbReference type="GO" id="GO:0006750">
    <property type="term" value="P:glutathione biosynthetic process"/>
    <property type="evidence" value="ECO:0007669"/>
    <property type="project" value="UniProtKB-KW"/>
</dbReference>
<dbReference type="NCBIfam" id="TIGR00066">
    <property type="entry name" value="g_glut_trans"/>
    <property type="match status" value="1"/>
</dbReference>
<evidence type="ECO:0000256" key="9">
    <source>
        <dbReference type="PIRSR" id="PIRSR600101-1"/>
    </source>
</evidence>
<keyword evidence="5 11" id="KW-0378">Hydrolase</keyword>
<dbReference type="HOGENOM" id="CLU_014813_0_3_5"/>
<evidence type="ECO:0000256" key="4">
    <source>
        <dbReference type="ARBA" id="ARBA00022679"/>
    </source>
</evidence>
<evidence type="ECO:0000256" key="7">
    <source>
        <dbReference type="ARBA" id="ARBA00023315"/>
    </source>
</evidence>
<dbReference type="InterPro" id="IPR000101">
    <property type="entry name" value="GGT_peptidase"/>
</dbReference>
<dbReference type="EMBL" id="AAPJ01000001">
    <property type="protein sequence ID" value="EAS51799.1"/>
    <property type="molecule type" value="Genomic_DNA"/>
</dbReference>
<organism evidence="12 13">
    <name type="scientific">Aurantimonas manganoxydans (strain ATCC BAA-1229 / DSM 21871 / SI85-9A1)</name>
    <dbReference type="NCBI Taxonomy" id="287752"/>
    <lineage>
        <taxon>Bacteria</taxon>
        <taxon>Pseudomonadati</taxon>
        <taxon>Pseudomonadota</taxon>
        <taxon>Alphaproteobacteria</taxon>
        <taxon>Hyphomicrobiales</taxon>
        <taxon>Aurantimonadaceae</taxon>
        <taxon>Aurantimonas</taxon>
    </lineage>
</organism>
<dbReference type="RefSeq" id="WP_009210437.1">
    <property type="nucleotide sequence ID" value="NZ_BBWP01000002.1"/>
</dbReference>
<dbReference type="PANTHER" id="PTHR43199">
    <property type="entry name" value="GLUTATHIONE HYDROLASE"/>
    <property type="match status" value="1"/>
</dbReference>
<evidence type="ECO:0000256" key="11">
    <source>
        <dbReference type="RuleBase" id="RU368036"/>
    </source>
</evidence>
<dbReference type="InterPro" id="IPR029055">
    <property type="entry name" value="Ntn_hydrolases_N"/>
</dbReference>
<keyword evidence="11" id="KW-0317">Glutathione biosynthesis</keyword>
<dbReference type="MEROPS" id="T03.001"/>
<evidence type="ECO:0000313" key="12">
    <source>
        <dbReference type="EMBL" id="EAS51799.1"/>
    </source>
</evidence>
<comment type="similarity">
    <text evidence="3 11">Belongs to the gamma-glutamyltransferase family.</text>
</comment>
<keyword evidence="6 11" id="KW-0865">Zymogen</keyword>
<keyword evidence="4 11" id="KW-0808">Transferase</keyword>
<comment type="catalytic activity">
    <reaction evidence="1 11">
        <text>an S-substituted glutathione + H2O = an S-substituted L-cysteinylglycine + L-glutamate</text>
        <dbReference type="Rhea" id="RHEA:59468"/>
        <dbReference type="ChEBI" id="CHEBI:15377"/>
        <dbReference type="ChEBI" id="CHEBI:29985"/>
        <dbReference type="ChEBI" id="CHEBI:90779"/>
        <dbReference type="ChEBI" id="CHEBI:143103"/>
        <dbReference type="EC" id="3.4.19.13"/>
    </reaction>
</comment>
<sequence length="539" mass="57749">MQSQAMVVCPQPEAAESGIEMLEKGGNAVDAAIACALAQTVVDPLMCGIAGFGSLGLYMPGKGLHEYLDFHAPAPKAARPDMWEDRVEGETRDGFGFVLKDRVNDLGYGAICVPAALRAYEEVHRAHGRLSWETILQPAVEWAENGFFVRPAMYTFFMEGSKMGRAATAERLAFSATGRELYCRPDGTPLTVGEPIRNPDYAATLRRIAEHGAEDFYTGEIGARIAADMAANGALLSGDDLSDYSPQRKAPLTASYRGRRITTNQPPGGGVMLVEMLNILENFDLAGLGHNSPDYIRTVCEAMKRATIDKDRHVGDPRFLDVPLAYLTDKAYARELAGEIRAGVRAEVPRLQAPNAVPVNTTHLSVVDGDGNCVSMTHSLGMPSGVITDGLGFLYNGCMGVFDPRPGRAGSIAPGKSRFSAMCPTIVFDGDRPELVLGAPGGTQIVMGVLQTILNVVDFGMSVGEAVAAPRFSSTGNPIDVSNRIRRSIARELESEGYEVIRNPYGHTIGWVHAVGIRPDGTMEGAADPGRDGVAYGLR</sequence>
<protein>
    <recommendedName>
        <fullName evidence="11">Glutathione hydrolase proenzyme</fullName>
        <ecNumber evidence="11">2.3.2.2</ecNumber>
        <ecNumber evidence="11">3.4.19.13</ecNumber>
    </recommendedName>
    <component>
        <recommendedName>
            <fullName evidence="11">Glutathione hydrolase large chain</fullName>
        </recommendedName>
    </component>
    <component>
        <recommendedName>
            <fullName evidence="11">Glutathione hydrolase small chain</fullName>
        </recommendedName>
    </component>
</protein>
<keyword evidence="7 11" id="KW-0012">Acyltransferase</keyword>
<proteinExistence type="inferred from homology"/>
<dbReference type="InterPro" id="IPR043137">
    <property type="entry name" value="GGT_ssub_C"/>
</dbReference>
<name>Q1YLD2_AURMS</name>
<evidence type="ECO:0000313" key="13">
    <source>
        <dbReference type="Proteomes" id="UP000000321"/>
    </source>
</evidence>
<dbReference type="PANTHER" id="PTHR43199:SF1">
    <property type="entry name" value="GLUTATHIONE HYDROLASE PROENZYME"/>
    <property type="match status" value="1"/>
</dbReference>
<dbReference type="BioCyc" id="AURANTIMONAS:SI859A1_02615-MONOMER"/>
<gene>
    <name evidence="12" type="ORF">SI859A1_02615</name>
</gene>
<comment type="subunit">
    <text evidence="11">This enzyme consists of two polypeptide chains, which are synthesized in precursor form from a single polypeptide.</text>
</comment>
<dbReference type="AlphaFoldDB" id="Q1YLD2"/>
<comment type="pathway">
    <text evidence="11">Sulfur metabolism; glutathione metabolism.</text>
</comment>
<evidence type="ECO:0000256" key="3">
    <source>
        <dbReference type="ARBA" id="ARBA00009381"/>
    </source>
</evidence>
<comment type="catalytic activity">
    <reaction evidence="2 11">
        <text>glutathione + H2O = L-cysteinylglycine + L-glutamate</text>
        <dbReference type="Rhea" id="RHEA:28807"/>
        <dbReference type="ChEBI" id="CHEBI:15377"/>
        <dbReference type="ChEBI" id="CHEBI:29985"/>
        <dbReference type="ChEBI" id="CHEBI:57925"/>
        <dbReference type="ChEBI" id="CHEBI:61694"/>
        <dbReference type="EC" id="3.4.19.13"/>
    </reaction>
</comment>
<dbReference type="Pfam" id="PF01019">
    <property type="entry name" value="G_glu_transpept"/>
    <property type="match status" value="1"/>
</dbReference>
<dbReference type="GO" id="GO:0036374">
    <property type="term" value="F:glutathione hydrolase activity"/>
    <property type="evidence" value="ECO:0007669"/>
    <property type="project" value="UniProtKB-UniRule"/>
</dbReference>
<dbReference type="GO" id="GO:0103068">
    <property type="term" value="F:leukotriene C4 gamma-glutamyl transferase activity"/>
    <property type="evidence" value="ECO:0007669"/>
    <property type="project" value="UniProtKB-EC"/>
</dbReference>
<dbReference type="OrthoDB" id="9781342at2"/>
<dbReference type="EC" id="2.3.2.2" evidence="11"/>
<evidence type="ECO:0000256" key="10">
    <source>
        <dbReference type="PIRSR" id="PIRSR600101-2"/>
    </source>
</evidence>
<evidence type="ECO:0000256" key="1">
    <source>
        <dbReference type="ARBA" id="ARBA00001049"/>
    </source>
</evidence>
<comment type="catalytic activity">
    <reaction evidence="8 11">
        <text>an N-terminal (5-L-glutamyl)-[peptide] + an alpha-amino acid = 5-L-glutamyl amino acid + an N-terminal L-alpha-aminoacyl-[peptide]</text>
        <dbReference type="Rhea" id="RHEA:23904"/>
        <dbReference type="Rhea" id="RHEA-COMP:9780"/>
        <dbReference type="Rhea" id="RHEA-COMP:9795"/>
        <dbReference type="ChEBI" id="CHEBI:77644"/>
        <dbReference type="ChEBI" id="CHEBI:78597"/>
        <dbReference type="ChEBI" id="CHEBI:78599"/>
        <dbReference type="ChEBI" id="CHEBI:78608"/>
        <dbReference type="EC" id="2.3.2.2"/>
    </reaction>
</comment>